<reference evidence="2" key="1">
    <citation type="submission" date="2015-04" db="UniProtKB">
        <authorList>
            <consortium name="EnsemblPlants"/>
        </authorList>
    </citation>
    <scope>IDENTIFICATION</scope>
</reference>
<reference evidence="2" key="2">
    <citation type="submission" date="2018-05" db="EMBL/GenBank/DDBJ databases">
        <title>OgluRS3 (Oryza glumaepatula Reference Sequence Version 3).</title>
        <authorList>
            <person name="Zhang J."/>
            <person name="Kudrna D."/>
            <person name="Lee S."/>
            <person name="Talag J."/>
            <person name="Welchert J."/>
            <person name="Wing R.A."/>
        </authorList>
    </citation>
    <scope>NUCLEOTIDE SEQUENCE [LARGE SCALE GENOMIC DNA]</scope>
</reference>
<organism evidence="2">
    <name type="scientific">Oryza glumipatula</name>
    <dbReference type="NCBI Taxonomy" id="40148"/>
    <lineage>
        <taxon>Eukaryota</taxon>
        <taxon>Viridiplantae</taxon>
        <taxon>Streptophyta</taxon>
        <taxon>Embryophyta</taxon>
        <taxon>Tracheophyta</taxon>
        <taxon>Spermatophyta</taxon>
        <taxon>Magnoliopsida</taxon>
        <taxon>Liliopsida</taxon>
        <taxon>Poales</taxon>
        <taxon>Poaceae</taxon>
        <taxon>BOP clade</taxon>
        <taxon>Oryzoideae</taxon>
        <taxon>Oryzeae</taxon>
        <taxon>Oryzinae</taxon>
        <taxon>Oryza</taxon>
    </lineage>
</organism>
<evidence type="ECO:0008006" key="4">
    <source>
        <dbReference type="Google" id="ProtNLM"/>
    </source>
</evidence>
<sequence length="94" mass="10006">MVCKVTSIFSSILIYSLLTVSCDAANAPAPCPTFPAPDTTCESPQACANQCVANGYLIGFCEIFTLGLGDCVCVKCPNAQMMHADHLPLQSRFQ</sequence>
<accession>A0A0D9YMY9</accession>
<feature type="signal peptide" evidence="1">
    <location>
        <begin position="1"/>
        <end position="24"/>
    </location>
</feature>
<evidence type="ECO:0000313" key="3">
    <source>
        <dbReference type="Proteomes" id="UP000026961"/>
    </source>
</evidence>
<dbReference type="AlphaFoldDB" id="A0A0D9YMY9"/>
<keyword evidence="3" id="KW-1185">Reference proteome</keyword>
<name>A0A0D9YMY9_9ORYZ</name>
<proteinExistence type="predicted"/>
<evidence type="ECO:0000313" key="2">
    <source>
        <dbReference type="EnsemblPlants" id="OGLUM02G05330.1"/>
    </source>
</evidence>
<keyword evidence="1" id="KW-0732">Signal</keyword>
<dbReference type="HOGENOM" id="CLU_184036_0_0_1"/>
<evidence type="ECO:0000256" key="1">
    <source>
        <dbReference type="SAM" id="SignalP"/>
    </source>
</evidence>
<dbReference type="EnsemblPlants" id="OGLUM02G05330.2">
    <property type="protein sequence ID" value="OGLUM02G05330.2"/>
    <property type="gene ID" value="OGLUM02G05330"/>
</dbReference>
<dbReference type="Proteomes" id="UP000026961">
    <property type="component" value="Chromosome 2"/>
</dbReference>
<dbReference type="Gramene" id="OGLUM02G05330.1">
    <property type="protein sequence ID" value="OGLUM02G05330.1"/>
    <property type="gene ID" value="OGLUM02G05330"/>
</dbReference>
<feature type="chain" id="PRO_5007398557" description="Knottin scorpion toxin-like domain-containing protein" evidence="1">
    <location>
        <begin position="25"/>
        <end position="94"/>
    </location>
</feature>
<dbReference type="EnsemblPlants" id="OGLUM02G05330.1">
    <property type="protein sequence ID" value="OGLUM02G05330.1"/>
    <property type="gene ID" value="OGLUM02G05330"/>
</dbReference>
<dbReference type="Gramene" id="OGLUM02G05330.2">
    <property type="protein sequence ID" value="OGLUM02G05330.2"/>
    <property type="gene ID" value="OGLUM02G05330"/>
</dbReference>
<protein>
    <recommendedName>
        <fullName evidence="4">Knottin scorpion toxin-like domain-containing protein</fullName>
    </recommendedName>
</protein>
<dbReference type="PROSITE" id="PS51257">
    <property type="entry name" value="PROKAR_LIPOPROTEIN"/>
    <property type="match status" value="1"/>
</dbReference>